<dbReference type="SUPFAM" id="SSF53383">
    <property type="entry name" value="PLP-dependent transferases"/>
    <property type="match status" value="1"/>
</dbReference>
<dbReference type="EMBL" id="AZIL01001411">
    <property type="protein sequence ID" value="EWM23954.1"/>
    <property type="molecule type" value="Genomic_DNA"/>
</dbReference>
<evidence type="ECO:0000256" key="2">
    <source>
        <dbReference type="ARBA" id="ARBA00007441"/>
    </source>
</evidence>
<dbReference type="InterPro" id="IPR015424">
    <property type="entry name" value="PyrdxlP-dep_Trfase"/>
</dbReference>
<comment type="cofactor">
    <cofactor evidence="1">
        <name>pyridoxal 5'-phosphate</name>
        <dbReference type="ChEBI" id="CHEBI:597326"/>
    </cofactor>
</comment>
<dbReference type="AlphaFoldDB" id="W7TUK0"/>
<comment type="similarity">
    <text evidence="2">Belongs to the class-I pyridoxal-phosphate-dependent aminotransferase family.</text>
</comment>
<proteinExistence type="inferred from homology"/>
<gene>
    <name evidence="7" type="ORF">Naga_100027g55</name>
</gene>
<evidence type="ECO:0000256" key="4">
    <source>
        <dbReference type="ARBA" id="ARBA00022679"/>
    </source>
</evidence>
<evidence type="ECO:0000256" key="5">
    <source>
        <dbReference type="ARBA" id="ARBA00022898"/>
    </source>
</evidence>
<dbReference type="InterPro" id="IPR004838">
    <property type="entry name" value="NHTrfase_class1_PyrdxlP-BS"/>
</dbReference>
<dbReference type="OrthoDB" id="7042322at2759"/>
<dbReference type="InterPro" id="IPR050596">
    <property type="entry name" value="AspAT/PAT-like"/>
</dbReference>
<dbReference type="PROSITE" id="PS00105">
    <property type="entry name" value="AA_TRANSFER_CLASS_1"/>
    <property type="match status" value="1"/>
</dbReference>
<keyword evidence="3 7" id="KW-0032">Aminotransferase</keyword>
<feature type="domain" description="Aminotransferase class I/classII large" evidence="6">
    <location>
        <begin position="111"/>
        <end position="472"/>
    </location>
</feature>
<sequence length="486" mass="53478">MVSCSRLIEIRKVPHVHFISVSCSYQSKVKIGIVLTRESWHPYCTAHSTMATFHHSSSWAMSALLLCKLWIISMVVAEGPSESSRTSSLPSFKVMEILGRAIDLENAGHKVCHLQVGQPKSGAPKKVLKSAELHLRTNRLGYTNSQGIEPLRKRIARNYAERYLKQEGGTEVPLQVNPDNIIVTTGSSGAFLLTFLAAFNVGDVVCIASSGYPCYRNILNTLGCDVVSVPVNDQFKVTAVELSAVVKRLARQRKKVKGLILSSPSNPTGAMLSPAELKALCEYCDKNGITFISDEIYHHISYGQSEASALSFSDNVVVINSFSKYYSMTGWRLGWMVAPASLVPALNRLSQNFYLNAPTLSQLAAIEAFDCREELDKHVATYAVNRAVLLAALKDLGLQKVSPADGAFYIYADVSEDLEDAVTFARDLLEQAHVAVTPGIDFEDPASGLGHKRLRFSYCGATEEITEAMKRLKTFWATYPGRKNKN</sequence>
<keyword evidence="4 7" id="KW-0808">Transferase</keyword>
<keyword evidence="5" id="KW-0663">Pyridoxal phosphate</keyword>
<reference evidence="7 8" key="1">
    <citation type="journal article" date="2014" name="Mol. Plant">
        <title>Chromosome Scale Genome Assembly and Transcriptome Profiling of Nannochloropsis gaditana in Nitrogen Depletion.</title>
        <authorList>
            <person name="Corteggiani Carpinelli E."/>
            <person name="Telatin A."/>
            <person name="Vitulo N."/>
            <person name="Forcato C."/>
            <person name="D'Angelo M."/>
            <person name="Schiavon R."/>
            <person name="Vezzi A."/>
            <person name="Giacometti G.M."/>
            <person name="Morosinotto T."/>
            <person name="Valle G."/>
        </authorList>
    </citation>
    <scope>NUCLEOTIDE SEQUENCE [LARGE SCALE GENOMIC DNA]</scope>
    <source>
        <strain evidence="7 8">B-31</strain>
    </source>
</reference>
<dbReference type="PANTHER" id="PTHR46383">
    <property type="entry name" value="ASPARTATE AMINOTRANSFERASE"/>
    <property type="match status" value="1"/>
</dbReference>
<dbReference type="Proteomes" id="UP000019335">
    <property type="component" value="Chromosome 15"/>
</dbReference>
<comment type="caution">
    <text evidence="7">The sequence shown here is derived from an EMBL/GenBank/DDBJ whole genome shotgun (WGS) entry which is preliminary data.</text>
</comment>
<dbReference type="Pfam" id="PF00155">
    <property type="entry name" value="Aminotran_1_2"/>
    <property type="match status" value="1"/>
</dbReference>
<dbReference type="PANTHER" id="PTHR46383:SF2">
    <property type="entry name" value="AMINOTRANSFERASE"/>
    <property type="match status" value="1"/>
</dbReference>
<accession>W7TUK0</accession>
<dbReference type="InterPro" id="IPR004839">
    <property type="entry name" value="Aminotransferase_I/II_large"/>
</dbReference>
<evidence type="ECO:0000313" key="8">
    <source>
        <dbReference type="Proteomes" id="UP000019335"/>
    </source>
</evidence>
<evidence type="ECO:0000256" key="3">
    <source>
        <dbReference type="ARBA" id="ARBA00022576"/>
    </source>
</evidence>
<evidence type="ECO:0000313" key="7">
    <source>
        <dbReference type="EMBL" id="EWM23954.1"/>
    </source>
</evidence>
<dbReference type="GO" id="GO:0008483">
    <property type="term" value="F:transaminase activity"/>
    <property type="evidence" value="ECO:0007669"/>
    <property type="project" value="UniProtKB-KW"/>
</dbReference>
<dbReference type="CDD" id="cd00609">
    <property type="entry name" value="AAT_like"/>
    <property type="match status" value="1"/>
</dbReference>
<dbReference type="GO" id="GO:0030170">
    <property type="term" value="F:pyridoxal phosphate binding"/>
    <property type="evidence" value="ECO:0007669"/>
    <property type="project" value="InterPro"/>
</dbReference>
<keyword evidence="8" id="KW-1185">Reference proteome</keyword>
<dbReference type="Gene3D" id="3.40.640.10">
    <property type="entry name" value="Type I PLP-dependent aspartate aminotransferase-like (Major domain)"/>
    <property type="match status" value="1"/>
</dbReference>
<evidence type="ECO:0000259" key="6">
    <source>
        <dbReference type="Pfam" id="PF00155"/>
    </source>
</evidence>
<protein>
    <submittedName>
        <fullName evidence="7">Aspartate aminotransferase</fullName>
    </submittedName>
</protein>
<dbReference type="GO" id="GO:0006520">
    <property type="term" value="P:amino acid metabolic process"/>
    <property type="evidence" value="ECO:0007669"/>
    <property type="project" value="InterPro"/>
</dbReference>
<dbReference type="InterPro" id="IPR015421">
    <property type="entry name" value="PyrdxlP-dep_Trfase_major"/>
</dbReference>
<organism evidence="7 8">
    <name type="scientific">Nannochloropsis gaditana</name>
    <dbReference type="NCBI Taxonomy" id="72520"/>
    <lineage>
        <taxon>Eukaryota</taxon>
        <taxon>Sar</taxon>
        <taxon>Stramenopiles</taxon>
        <taxon>Ochrophyta</taxon>
        <taxon>Eustigmatophyceae</taxon>
        <taxon>Eustigmatales</taxon>
        <taxon>Monodopsidaceae</taxon>
        <taxon>Nannochloropsis</taxon>
    </lineage>
</organism>
<evidence type="ECO:0000256" key="1">
    <source>
        <dbReference type="ARBA" id="ARBA00001933"/>
    </source>
</evidence>
<dbReference type="PROSITE" id="PS51257">
    <property type="entry name" value="PROKAR_LIPOPROTEIN"/>
    <property type="match status" value="1"/>
</dbReference>
<name>W7TUK0_9STRA</name>